<dbReference type="InterPro" id="IPR002467">
    <property type="entry name" value="Pept_M24A_MAP1"/>
</dbReference>
<feature type="binding site" evidence="5">
    <location>
        <position position="163"/>
    </location>
    <ligand>
        <name>substrate</name>
    </ligand>
</feature>
<dbReference type="NCBIfam" id="TIGR00500">
    <property type="entry name" value="met_pdase_I"/>
    <property type="match status" value="1"/>
</dbReference>
<sequence>MMAFLSGTTTTHLWGRSPVSAWYRTRWICEAGSGRGFGAPRIPKFKYTGVLKPGKLSPPRRVPVEISRPSYAEDGRPRERPPMFPWEIEVKSAEAIEAMRVAGRVAREVLDEAARIVRTGITTDEIDALVHDATLRRGAYPSPLNYNKFPKSCCTSINEVICHGIPDSTVLRDGDIINIDVTCYVNGFHGDCSETFLVGDVDEAGRTLVRVTWECMDRAIAICKPGVPYHRVGAVIEEHAHLFGFKSVPQFCGHGIGKAFHTTPNVLHYKNVEPNGVMAPGHTFTIEPMLVEGSASSVTWPDNWTATTTDGKRSAQFEHTLLITEDGVERLTGRLPDSPPLPF</sequence>
<dbReference type="PRINTS" id="PR00599">
    <property type="entry name" value="MAPEPTIDASE"/>
</dbReference>
<evidence type="ECO:0000313" key="8">
    <source>
        <dbReference type="EMBL" id="CAD9231469.1"/>
    </source>
</evidence>
<dbReference type="InterPro" id="IPR036005">
    <property type="entry name" value="Creatinase/aminopeptidase-like"/>
</dbReference>
<reference evidence="8" key="1">
    <citation type="submission" date="2021-01" db="EMBL/GenBank/DDBJ databases">
        <authorList>
            <person name="Corre E."/>
            <person name="Pelletier E."/>
            <person name="Niang G."/>
            <person name="Scheremetjew M."/>
            <person name="Finn R."/>
            <person name="Kale V."/>
            <person name="Holt S."/>
            <person name="Cochrane G."/>
            <person name="Meng A."/>
            <person name="Brown T."/>
            <person name="Cohen L."/>
        </authorList>
    </citation>
    <scope>NUCLEOTIDE SEQUENCE</scope>
    <source>
        <strain evidence="8">SAG 36.94</strain>
    </source>
</reference>
<evidence type="ECO:0000256" key="2">
    <source>
        <dbReference type="ARBA" id="ARBA00022670"/>
    </source>
</evidence>
<dbReference type="PROSITE" id="PS00680">
    <property type="entry name" value="MAP_1"/>
    <property type="match status" value="1"/>
</dbReference>
<comment type="catalytic activity">
    <reaction evidence="5 6">
        <text>Release of N-terminal amino acids, preferentially methionine, from peptides and arylamides.</text>
        <dbReference type="EC" id="3.4.11.18"/>
    </reaction>
</comment>
<dbReference type="EMBL" id="HBGH01006738">
    <property type="protein sequence ID" value="CAD9231469.1"/>
    <property type="molecule type" value="Transcribed_RNA"/>
</dbReference>
<comment type="cofactor">
    <cofactor evidence="5">
        <name>Co(2+)</name>
        <dbReference type="ChEBI" id="CHEBI:48828"/>
    </cofactor>
    <cofactor evidence="5">
        <name>Zn(2+)</name>
        <dbReference type="ChEBI" id="CHEBI:29105"/>
    </cofactor>
    <cofactor evidence="5">
        <name>Mn(2+)</name>
        <dbReference type="ChEBI" id="CHEBI:29035"/>
    </cofactor>
    <cofactor evidence="5">
        <name>Fe(2+)</name>
        <dbReference type="ChEBI" id="CHEBI:29033"/>
    </cofactor>
    <text evidence="5">Binds 2 divalent metal cations per subunit. Has a high-affinity and a low affinity metal-binding site. The true nature of the physiological cofactor is under debate. The enzyme is active with cobalt, zinc, manganese or divalent iron ions. Most likely, methionine aminopeptidases function as mononuclear Fe(2+)-metalloproteases under physiological conditions, and the catalytically relevant metal-binding site has been assigned to the histidine-containing high-affinity site.</text>
</comment>
<proteinExistence type="inferred from homology"/>
<accession>A0A6T6BYN8</accession>
<dbReference type="Pfam" id="PF00557">
    <property type="entry name" value="Peptidase_M24"/>
    <property type="match status" value="1"/>
</dbReference>
<dbReference type="Gene3D" id="3.90.230.10">
    <property type="entry name" value="Creatinase/methionine aminopeptidase superfamily"/>
    <property type="match status" value="1"/>
</dbReference>
<feature type="binding site" evidence="5">
    <location>
        <position position="318"/>
    </location>
    <ligand>
        <name>a divalent metal cation</name>
        <dbReference type="ChEBI" id="CHEBI:60240"/>
        <label>1</label>
    </ligand>
</feature>
<dbReference type="HAMAP" id="MF_01974">
    <property type="entry name" value="MetAP_1"/>
    <property type="match status" value="1"/>
</dbReference>
<dbReference type="AlphaFoldDB" id="A0A6T6BYN8"/>
<feature type="domain" description="Peptidase M24" evidence="7">
    <location>
        <begin position="97"/>
        <end position="325"/>
    </location>
</feature>
<evidence type="ECO:0000256" key="6">
    <source>
        <dbReference type="RuleBase" id="RU003653"/>
    </source>
</evidence>
<dbReference type="EMBL" id="HBGH01006739">
    <property type="protein sequence ID" value="CAD9231470.1"/>
    <property type="molecule type" value="Transcribed_RNA"/>
</dbReference>
<feature type="binding site" evidence="5">
    <location>
        <position position="254"/>
    </location>
    <ligand>
        <name>a divalent metal cation</name>
        <dbReference type="ChEBI" id="CHEBI:60240"/>
        <label>2</label>
        <note>catalytic</note>
    </ligand>
</feature>
<dbReference type="GO" id="GO:0004239">
    <property type="term" value="F:initiator methionyl aminopeptidase activity"/>
    <property type="evidence" value="ECO:0007669"/>
    <property type="project" value="UniProtKB-UniRule"/>
</dbReference>
<feature type="binding site" evidence="5">
    <location>
        <position position="318"/>
    </location>
    <ligand>
        <name>a divalent metal cation</name>
        <dbReference type="ChEBI" id="CHEBI:60240"/>
        <label>2</label>
        <note>catalytic</note>
    </ligand>
</feature>
<name>A0A6T6BYN8_9RHOD</name>
<feature type="binding site" evidence="5">
    <location>
        <position position="180"/>
    </location>
    <ligand>
        <name>a divalent metal cation</name>
        <dbReference type="ChEBI" id="CHEBI:60240"/>
        <label>1</label>
    </ligand>
</feature>
<keyword evidence="3 5" id="KW-0479">Metal-binding</keyword>
<feature type="binding site" evidence="5">
    <location>
        <position position="261"/>
    </location>
    <ligand>
        <name>substrate</name>
    </ligand>
</feature>
<dbReference type="InterPro" id="IPR001714">
    <property type="entry name" value="Pept_M24_MAP"/>
</dbReference>
<feature type="binding site" evidence="5">
    <location>
        <position position="287"/>
    </location>
    <ligand>
        <name>a divalent metal cation</name>
        <dbReference type="ChEBI" id="CHEBI:60240"/>
        <label>2</label>
        <note>catalytic</note>
    </ligand>
</feature>
<dbReference type="EC" id="3.4.11.18" evidence="6"/>
<protein>
    <recommendedName>
        <fullName evidence="6">Methionine aminopeptidase</fullName>
        <ecNumber evidence="6">3.4.11.18</ecNumber>
    </recommendedName>
</protein>
<dbReference type="SUPFAM" id="SSF55920">
    <property type="entry name" value="Creatinase/aminopeptidase"/>
    <property type="match status" value="1"/>
</dbReference>
<comment type="similarity">
    <text evidence="5">Belongs to the peptidase M24A family. Methionine aminopeptidase type 1 subfamily.</text>
</comment>
<dbReference type="GO" id="GO:0006508">
    <property type="term" value="P:proteolysis"/>
    <property type="evidence" value="ECO:0007669"/>
    <property type="project" value="UniProtKB-KW"/>
</dbReference>
<keyword evidence="4 5" id="KW-0378">Hydrolase</keyword>
<evidence type="ECO:0000259" key="7">
    <source>
        <dbReference type="Pfam" id="PF00557"/>
    </source>
</evidence>
<evidence type="ECO:0000256" key="4">
    <source>
        <dbReference type="ARBA" id="ARBA00022801"/>
    </source>
</evidence>
<evidence type="ECO:0000313" key="9">
    <source>
        <dbReference type="EMBL" id="CAD9231470.1"/>
    </source>
</evidence>
<keyword evidence="2 5" id="KW-0645">Protease</keyword>
<dbReference type="CDD" id="cd01086">
    <property type="entry name" value="MetAP1"/>
    <property type="match status" value="1"/>
</dbReference>
<feature type="binding site" evidence="5">
    <location>
        <position position="191"/>
    </location>
    <ligand>
        <name>a divalent metal cation</name>
        <dbReference type="ChEBI" id="CHEBI:60240"/>
        <label>1</label>
    </ligand>
</feature>
<organism evidence="8">
    <name type="scientific">Compsopogon caeruleus</name>
    <dbReference type="NCBI Taxonomy" id="31354"/>
    <lineage>
        <taxon>Eukaryota</taxon>
        <taxon>Rhodophyta</taxon>
        <taxon>Compsopogonophyceae</taxon>
        <taxon>Compsopogonales</taxon>
        <taxon>Compsopogonaceae</taxon>
        <taxon>Compsopogon</taxon>
    </lineage>
</organism>
<gene>
    <name evidence="8" type="ORF">CCAE0312_LOCUS3546</name>
    <name evidence="9" type="ORF">CCAE0312_LOCUS3547</name>
</gene>
<dbReference type="InterPro" id="IPR000994">
    <property type="entry name" value="Pept_M24"/>
</dbReference>
<dbReference type="GO" id="GO:0046872">
    <property type="term" value="F:metal ion binding"/>
    <property type="evidence" value="ECO:0007669"/>
    <property type="project" value="UniProtKB-UniRule"/>
</dbReference>
<keyword evidence="1 5" id="KW-0031">Aminopeptidase</keyword>
<comment type="function">
    <text evidence="6">Cotranslationally removes the N-terminal methionine from nascent proteins. The N-terminal methionine is often cleaved when the second residue in the primary sequence is small and uncharged (Met-Ala-, Cys, Gly, Pro, Ser, Thr, or Val).</text>
</comment>
<dbReference type="PANTHER" id="PTHR43330:SF7">
    <property type="entry name" value="METHIONINE AMINOPEPTIDASE 1"/>
    <property type="match status" value="1"/>
</dbReference>
<feature type="binding site" evidence="5">
    <location>
        <position position="191"/>
    </location>
    <ligand>
        <name>a divalent metal cation</name>
        <dbReference type="ChEBI" id="CHEBI:60240"/>
        <label>2</label>
        <note>catalytic</note>
    </ligand>
</feature>
<evidence type="ECO:0000256" key="3">
    <source>
        <dbReference type="ARBA" id="ARBA00022723"/>
    </source>
</evidence>
<dbReference type="PANTHER" id="PTHR43330">
    <property type="entry name" value="METHIONINE AMINOPEPTIDASE"/>
    <property type="match status" value="1"/>
</dbReference>
<evidence type="ECO:0000256" key="5">
    <source>
        <dbReference type="HAMAP-Rule" id="MF_03174"/>
    </source>
</evidence>
<dbReference type="GO" id="GO:0070006">
    <property type="term" value="F:metalloaminopeptidase activity"/>
    <property type="evidence" value="ECO:0007669"/>
    <property type="project" value="UniProtKB-UniRule"/>
</dbReference>
<dbReference type="GO" id="GO:0005829">
    <property type="term" value="C:cytosol"/>
    <property type="evidence" value="ECO:0007669"/>
    <property type="project" value="TreeGrafter"/>
</dbReference>
<evidence type="ECO:0000256" key="1">
    <source>
        <dbReference type="ARBA" id="ARBA00022438"/>
    </source>
</evidence>